<dbReference type="PROSITE" id="PS51257">
    <property type="entry name" value="PROKAR_LIPOPROTEIN"/>
    <property type="match status" value="1"/>
</dbReference>
<evidence type="ECO:0000313" key="4">
    <source>
        <dbReference type="Proteomes" id="UP001649473"/>
    </source>
</evidence>
<gene>
    <name evidence="3" type="ORF">KYT88_10615</name>
</gene>
<feature type="signal peptide" evidence="2">
    <location>
        <begin position="1"/>
        <end position="30"/>
    </location>
</feature>
<evidence type="ECO:0000256" key="2">
    <source>
        <dbReference type="SAM" id="SignalP"/>
    </source>
</evidence>
<evidence type="ECO:0000256" key="1">
    <source>
        <dbReference type="SAM" id="MobiDB-lite"/>
    </source>
</evidence>
<keyword evidence="2" id="KW-0732">Signal</keyword>
<sequence>MHDRLRIPLRRRGGVVALSLAVVVSTQLLAGCTASSSPAPAPAPAPSLTQEQQDDEAFHDVVMRYAELDPNILTEDDLAALLTGNVLESEKSGLHDAREKGQRTDGEETVSGFQVTDRGLDPQGAQYMTAQVCLDVSGTRIIDSTGKDVTPERVPRLSLQAKAIKSEDDRWRISDIVRNDSVHACG</sequence>
<organism evidence="3 4">
    <name type="scientific">Clavibacter seminis</name>
    <dbReference type="NCBI Taxonomy" id="2860285"/>
    <lineage>
        <taxon>Bacteria</taxon>
        <taxon>Bacillati</taxon>
        <taxon>Actinomycetota</taxon>
        <taxon>Actinomycetes</taxon>
        <taxon>Micrococcales</taxon>
        <taxon>Microbacteriaceae</taxon>
        <taxon>Clavibacter</taxon>
    </lineage>
</organism>
<name>A0ABY3T5G7_9MICO</name>
<reference evidence="4" key="1">
    <citation type="submission" date="2024-08" db="EMBL/GenBank/DDBJ databases">
        <title>Description of the novel species Clavibacter lycopersicum isolated from tomato seeds.</title>
        <authorList>
            <person name="Arizala E.D."/>
            <person name="Dobhal S."/>
            <person name="Alvarez A."/>
            <person name="Arif M."/>
        </authorList>
    </citation>
    <scope>NUCLEOTIDE SEQUENCE [LARGE SCALE GENOMIC DNA]</scope>
    <source>
        <strain evidence="4">A6099</strain>
    </source>
</reference>
<feature type="region of interest" description="Disordered" evidence="1">
    <location>
        <begin position="33"/>
        <end position="52"/>
    </location>
</feature>
<dbReference type="RefSeq" id="WP_043582843.1">
    <property type="nucleotide sequence ID" value="NZ_CP083439.1"/>
</dbReference>
<dbReference type="Proteomes" id="UP001649473">
    <property type="component" value="Chromosome"/>
</dbReference>
<protein>
    <recommendedName>
        <fullName evidence="5">Nuclear transport factor 2 family protein</fullName>
    </recommendedName>
</protein>
<accession>A0ABY3T5G7</accession>
<keyword evidence="4" id="KW-1185">Reference proteome</keyword>
<evidence type="ECO:0008006" key="5">
    <source>
        <dbReference type="Google" id="ProtNLM"/>
    </source>
</evidence>
<evidence type="ECO:0000313" key="3">
    <source>
        <dbReference type="EMBL" id="UKF24175.1"/>
    </source>
</evidence>
<proteinExistence type="predicted"/>
<feature type="chain" id="PRO_5045385551" description="Nuclear transport factor 2 family protein" evidence="2">
    <location>
        <begin position="31"/>
        <end position="186"/>
    </location>
</feature>
<dbReference type="EMBL" id="CP083439">
    <property type="protein sequence ID" value="UKF24175.1"/>
    <property type="molecule type" value="Genomic_DNA"/>
</dbReference>